<dbReference type="EMBL" id="LLXI01001889">
    <property type="protein sequence ID" value="PKY55559.1"/>
    <property type="molecule type" value="Genomic_DNA"/>
</dbReference>
<keyword evidence="2" id="KW-0040">ANK repeat</keyword>
<reference evidence="4 5" key="1">
    <citation type="submission" date="2015-10" db="EMBL/GenBank/DDBJ databases">
        <title>Genome analyses suggest a sexual origin of heterokaryosis in a supposedly ancient asexual fungus.</title>
        <authorList>
            <person name="Ropars J."/>
            <person name="Sedzielewska K."/>
            <person name="Noel J."/>
            <person name="Charron P."/>
            <person name="Farinelli L."/>
            <person name="Marton T."/>
            <person name="Kruger M."/>
            <person name="Pelin A."/>
            <person name="Brachmann A."/>
            <person name="Corradi N."/>
        </authorList>
    </citation>
    <scope>NUCLEOTIDE SEQUENCE [LARGE SCALE GENOMIC DNA]</scope>
    <source>
        <strain evidence="4 5">A4</strain>
    </source>
</reference>
<dbReference type="SMART" id="SM00225">
    <property type="entry name" value="BTB"/>
    <property type="match status" value="1"/>
</dbReference>
<keyword evidence="1" id="KW-0677">Repeat</keyword>
<evidence type="ECO:0000256" key="1">
    <source>
        <dbReference type="ARBA" id="ARBA00022737"/>
    </source>
</evidence>
<dbReference type="Gene3D" id="3.30.710.10">
    <property type="entry name" value="Potassium Channel Kv1.1, Chain A"/>
    <property type="match status" value="1"/>
</dbReference>
<comment type="caution">
    <text evidence="4">The sequence shown here is derived from an EMBL/GenBank/DDBJ whole genome shotgun (WGS) entry which is preliminary data.</text>
</comment>
<organism evidence="4 5">
    <name type="scientific">Rhizophagus irregularis</name>
    <dbReference type="NCBI Taxonomy" id="588596"/>
    <lineage>
        <taxon>Eukaryota</taxon>
        <taxon>Fungi</taxon>
        <taxon>Fungi incertae sedis</taxon>
        <taxon>Mucoromycota</taxon>
        <taxon>Glomeromycotina</taxon>
        <taxon>Glomeromycetes</taxon>
        <taxon>Glomerales</taxon>
        <taxon>Glomeraceae</taxon>
        <taxon>Rhizophagus</taxon>
    </lineage>
</organism>
<evidence type="ECO:0000259" key="3">
    <source>
        <dbReference type="PROSITE" id="PS50097"/>
    </source>
</evidence>
<protein>
    <submittedName>
        <fullName evidence="4">BTB-domain-containing protein</fullName>
    </submittedName>
</protein>
<gene>
    <name evidence="4" type="ORF">RhiirA4_475109</name>
</gene>
<feature type="domain" description="BTB" evidence="3">
    <location>
        <begin position="19"/>
        <end position="91"/>
    </location>
</feature>
<dbReference type="PROSITE" id="PS50097">
    <property type="entry name" value="BTB"/>
    <property type="match status" value="1"/>
</dbReference>
<name>A0A2I1H9K4_9GLOM</name>
<dbReference type="Pfam" id="PF00651">
    <property type="entry name" value="BTB"/>
    <property type="match status" value="1"/>
</dbReference>
<keyword evidence="5" id="KW-1185">Reference proteome</keyword>
<proteinExistence type="predicted"/>
<evidence type="ECO:0000313" key="4">
    <source>
        <dbReference type="EMBL" id="PKY55559.1"/>
    </source>
</evidence>
<dbReference type="PANTHER" id="PTHR46231">
    <property type="entry name" value="ANKYRIN REPEAT AND BTB/POZ DOMAIN-CONTAINING PROTEIN 1"/>
    <property type="match status" value="1"/>
</dbReference>
<dbReference type="InterPro" id="IPR000210">
    <property type="entry name" value="BTB/POZ_dom"/>
</dbReference>
<accession>A0A2I1H9K4</accession>
<evidence type="ECO:0000313" key="5">
    <source>
        <dbReference type="Proteomes" id="UP000234323"/>
    </source>
</evidence>
<dbReference type="Proteomes" id="UP000234323">
    <property type="component" value="Unassembled WGS sequence"/>
</dbReference>
<dbReference type="GO" id="GO:0000151">
    <property type="term" value="C:ubiquitin ligase complex"/>
    <property type="evidence" value="ECO:0007669"/>
    <property type="project" value="TreeGrafter"/>
</dbReference>
<sequence>MPVQFFTNYIELLKDDEYHDITIEVGEDPNVKIFRAHKNILCYRSPYLRQILSSNKENNNVLTRIKLPNVLPEIFQTILEYIYDGILSLNEETLDFFKILDAADNLHLQELIDYLQKYLIEDKPEASRILFKYNGSTS</sequence>
<dbReference type="SUPFAM" id="SSF54695">
    <property type="entry name" value="POZ domain"/>
    <property type="match status" value="1"/>
</dbReference>
<dbReference type="GO" id="GO:0005737">
    <property type="term" value="C:cytoplasm"/>
    <property type="evidence" value="ECO:0007669"/>
    <property type="project" value="TreeGrafter"/>
</dbReference>
<dbReference type="PANTHER" id="PTHR46231:SF1">
    <property type="entry name" value="ANKYRIN REPEAT AND BTB_POZ DOMAIN-CONTAINING PROTEIN 1"/>
    <property type="match status" value="1"/>
</dbReference>
<dbReference type="CDD" id="cd18186">
    <property type="entry name" value="BTB_POZ_ZBTB_KLHL-like"/>
    <property type="match status" value="1"/>
</dbReference>
<dbReference type="InterPro" id="IPR011333">
    <property type="entry name" value="SKP1/BTB/POZ_sf"/>
</dbReference>
<dbReference type="InterPro" id="IPR044515">
    <property type="entry name" value="ABTB1"/>
</dbReference>
<evidence type="ECO:0000256" key="2">
    <source>
        <dbReference type="ARBA" id="ARBA00023043"/>
    </source>
</evidence>
<dbReference type="AlphaFoldDB" id="A0A2I1H9K4"/>